<evidence type="ECO:0008006" key="3">
    <source>
        <dbReference type="Google" id="ProtNLM"/>
    </source>
</evidence>
<organism evidence="1 2">
    <name type="scientific">Viridibacterium curvum</name>
    <dbReference type="NCBI Taxonomy" id="1101404"/>
    <lineage>
        <taxon>Bacteria</taxon>
        <taxon>Pseudomonadati</taxon>
        <taxon>Pseudomonadota</taxon>
        <taxon>Betaproteobacteria</taxon>
        <taxon>Rhodocyclales</taxon>
        <taxon>Rhodocyclaceae</taxon>
        <taxon>Viridibacterium</taxon>
    </lineage>
</organism>
<sequence length="164" mass="18549">MSPPAIIDIEASGFGKGSYPIEVGFVLPDGRSECMLIRPVERWTHWDSRAEGVHGITRDTLLLHGKPIVDVATALNQALRGLTVYSDAWSHDYTWMSVLYDEAGMVPSFRLEHLVTLMTEHDADQWNATRAIVERELQLNRHRASSDARVLQATWLRLNRQQAA</sequence>
<dbReference type="InterPro" id="IPR012337">
    <property type="entry name" value="RNaseH-like_sf"/>
</dbReference>
<dbReference type="SUPFAM" id="SSF53098">
    <property type="entry name" value="Ribonuclease H-like"/>
    <property type="match status" value="1"/>
</dbReference>
<dbReference type="RefSeq" id="WP_345533377.1">
    <property type="nucleotide sequence ID" value="NZ_BAABLD010000008.1"/>
</dbReference>
<dbReference type="Proteomes" id="UP001500547">
    <property type="component" value="Unassembled WGS sequence"/>
</dbReference>
<accession>A0ABP9QTM1</accession>
<comment type="caution">
    <text evidence="1">The sequence shown here is derived from an EMBL/GenBank/DDBJ whole genome shotgun (WGS) entry which is preliminary data.</text>
</comment>
<reference evidence="2" key="1">
    <citation type="journal article" date="2019" name="Int. J. Syst. Evol. Microbiol.">
        <title>The Global Catalogue of Microorganisms (GCM) 10K type strain sequencing project: providing services to taxonomists for standard genome sequencing and annotation.</title>
        <authorList>
            <consortium name="The Broad Institute Genomics Platform"/>
            <consortium name="The Broad Institute Genome Sequencing Center for Infectious Disease"/>
            <person name="Wu L."/>
            <person name="Ma J."/>
        </authorList>
    </citation>
    <scope>NUCLEOTIDE SEQUENCE [LARGE SCALE GENOMIC DNA]</scope>
    <source>
        <strain evidence="2">JCM 18715</strain>
    </source>
</reference>
<evidence type="ECO:0000313" key="2">
    <source>
        <dbReference type="Proteomes" id="UP001500547"/>
    </source>
</evidence>
<evidence type="ECO:0000313" key="1">
    <source>
        <dbReference type="EMBL" id="GAA5167253.1"/>
    </source>
</evidence>
<dbReference type="Gene3D" id="3.30.420.10">
    <property type="entry name" value="Ribonuclease H-like superfamily/Ribonuclease H"/>
    <property type="match status" value="1"/>
</dbReference>
<name>A0ABP9QTM1_9RHOO</name>
<proteinExistence type="predicted"/>
<dbReference type="EMBL" id="BAABLD010000008">
    <property type="protein sequence ID" value="GAA5167253.1"/>
    <property type="molecule type" value="Genomic_DNA"/>
</dbReference>
<keyword evidence="2" id="KW-1185">Reference proteome</keyword>
<gene>
    <name evidence="1" type="ORF">GCM10025770_25610</name>
</gene>
<dbReference type="InterPro" id="IPR036397">
    <property type="entry name" value="RNaseH_sf"/>
</dbReference>
<protein>
    <recommendedName>
        <fullName evidence="3">Exonuclease domain-containing protein</fullName>
    </recommendedName>
</protein>